<dbReference type="InterPro" id="IPR036145">
    <property type="entry name" value="MinC_C_sf"/>
</dbReference>
<comment type="caution">
    <text evidence="9">The sequence shown here is derived from an EMBL/GenBank/DDBJ whole genome shotgun (WGS) entry which is preliminary data.</text>
</comment>
<dbReference type="PANTHER" id="PTHR34108">
    <property type="entry name" value="SEPTUM SITE-DETERMINING PROTEIN MINC"/>
    <property type="match status" value="1"/>
</dbReference>
<feature type="domain" description="Septum site-determining protein MinC N-terminal" evidence="8">
    <location>
        <begin position="8"/>
        <end position="85"/>
    </location>
</feature>
<accession>A0A167EEN4</accession>
<evidence type="ECO:0000256" key="6">
    <source>
        <dbReference type="HAMAP-Rule" id="MF_00267"/>
    </source>
</evidence>
<dbReference type="HAMAP" id="MF_00267">
    <property type="entry name" value="MinC"/>
    <property type="match status" value="1"/>
</dbReference>
<comment type="function">
    <text evidence="6">Cell division inhibitor that blocks the formation of polar Z ring septums. Rapidly oscillates between the poles of the cell to destabilize FtsZ filaments that have formed before they mature into polar Z rings. Prevents FtsZ polymerization.</text>
</comment>
<dbReference type="EMBL" id="LSFN01000010">
    <property type="protein sequence ID" value="OAB75462.1"/>
    <property type="molecule type" value="Genomic_DNA"/>
</dbReference>
<keyword evidence="4 6" id="KW-0131">Cell cycle</keyword>
<dbReference type="Pfam" id="PF22642">
    <property type="entry name" value="MinC_N_1"/>
    <property type="match status" value="1"/>
</dbReference>
<dbReference type="InterPro" id="IPR016098">
    <property type="entry name" value="CAP/MinC_C"/>
</dbReference>
<keyword evidence="2 6" id="KW-0132">Cell division</keyword>
<evidence type="ECO:0000313" key="10">
    <source>
        <dbReference type="Proteomes" id="UP000077134"/>
    </source>
</evidence>
<evidence type="ECO:0000256" key="5">
    <source>
        <dbReference type="ARBA" id="ARBA00046874"/>
    </source>
</evidence>
<dbReference type="SUPFAM" id="SSF63848">
    <property type="entry name" value="Cell-division inhibitor MinC, C-terminal domain"/>
    <property type="match status" value="1"/>
</dbReference>
<dbReference type="Gene3D" id="2.160.20.70">
    <property type="match status" value="1"/>
</dbReference>
<dbReference type="InterPro" id="IPR055219">
    <property type="entry name" value="MinC_N_1"/>
</dbReference>
<evidence type="ECO:0000313" key="9">
    <source>
        <dbReference type="EMBL" id="OAB75462.1"/>
    </source>
</evidence>
<dbReference type="RefSeq" id="WP_068657264.1">
    <property type="nucleotide sequence ID" value="NZ_CP017770.1"/>
</dbReference>
<sequence length="220" mass="24496">MTVKSNHVTIKGIKDGLVFLLDAECDFEDLLTELRYKLEHSHTNILAGPIIHVDIKLGMRVVTDDQKELILDIMKQKGNLLVRSVESIEQKSEEDLGSNITVMSGIVRSGQVLHHHGNILFLGDINPGGSVTCTGDIYILGALRGMAHAGVDGNDEAVIAASHFAPTQLRISDMISRPPDEWEARETRMEFAYLQDGVMQIDKMSNIVRLRRDFNMFKGV</sequence>
<feature type="domain" description="Septum formation inhibitor MinC C-terminal" evidence="7">
    <location>
        <begin position="103"/>
        <end position="201"/>
    </location>
</feature>
<name>A0A167EEN4_9BACL</name>
<organism evidence="9 10">
    <name type="scientific">Paenibacillus crassostreae</name>
    <dbReference type="NCBI Taxonomy" id="1763538"/>
    <lineage>
        <taxon>Bacteria</taxon>
        <taxon>Bacillati</taxon>
        <taxon>Bacillota</taxon>
        <taxon>Bacilli</taxon>
        <taxon>Bacillales</taxon>
        <taxon>Paenibacillaceae</taxon>
        <taxon>Paenibacillus</taxon>
    </lineage>
</organism>
<evidence type="ECO:0000256" key="4">
    <source>
        <dbReference type="ARBA" id="ARBA00023306"/>
    </source>
</evidence>
<evidence type="ECO:0000256" key="3">
    <source>
        <dbReference type="ARBA" id="ARBA00023210"/>
    </source>
</evidence>
<dbReference type="InterPro" id="IPR005526">
    <property type="entry name" value="Septum_form_inhib_MinC_C"/>
</dbReference>
<evidence type="ECO:0000259" key="8">
    <source>
        <dbReference type="Pfam" id="PF22642"/>
    </source>
</evidence>
<evidence type="ECO:0000259" key="7">
    <source>
        <dbReference type="Pfam" id="PF03775"/>
    </source>
</evidence>
<comment type="similarity">
    <text evidence="1 6">Belongs to the MinC family.</text>
</comment>
<dbReference type="OrthoDB" id="9790810at2"/>
<protein>
    <recommendedName>
        <fullName evidence="6">Probable septum site-determining protein MinC</fullName>
    </recommendedName>
</protein>
<gene>
    <name evidence="6" type="primary">minC</name>
    <name evidence="9" type="ORF">PNBC_08865</name>
</gene>
<reference evidence="9 10" key="1">
    <citation type="submission" date="2016-02" db="EMBL/GenBank/DDBJ databases">
        <title>Paenibacillus sp. LPB0068, isolated from Crassostrea gigas.</title>
        <authorList>
            <person name="Shin S.-K."/>
            <person name="Yi H."/>
        </authorList>
    </citation>
    <scope>NUCLEOTIDE SEQUENCE [LARGE SCALE GENOMIC DNA]</scope>
    <source>
        <strain evidence="9 10">LPB0068</strain>
    </source>
</reference>
<dbReference type="STRING" id="1763538.LPB68_06530"/>
<keyword evidence="10" id="KW-1185">Reference proteome</keyword>
<dbReference type="AlphaFoldDB" id="A0A167EEN4"/>
<proteinExistence type="inferred from homology"/>
<dbReference type="Pfam" id="PF03775">
    <property type="entry name" value="MinC_C"/>
    <property type="match status" value="1"/>
</dbReference>
<dbReference type="KEGG" id="pcx:LPB68_06530"/>
<dbReference type="GO" id="GO:0000917">
    <property type="term" value="P:division septum assembly"/>
    <property type="evidence" value="ECO:0007669"/>
    <property type="project" value="UniProtKB-KW"/>
</dbReference>
<evidence type="ECO:0000256" key="1">
    <source>
        <dbReference type="ARBA" id="ARBA00006291"/>
    </source>
</evidence>
<dbReference type="InterPro" id="IPR013033">
    <property type="entry name" value="MinC"/>
</dbReference>
<dbReference type="Gene3D" id="3.30.160.540">
    <property type="match status" value="1"/>
</dbReference>
<evidence type="ECO:0000256" key="2">
    <source>
        <dbReference type="ARBA" id="ARBA00022618"/>
    </source>
</evidence>
<comment type="subunit">
    <text evidence="5 6">Interacts with MinD and FtsZ.</text>
</comment>
<dbReference type="PANTHER" id="PTHR34108:SF1">
    <property type="entry name" value="SEPTUM SITE-DETERMINING PROTEIN MINC"/>
    <property type="match status" value="1"/>
</dbReference>
<dbReference type="Proteomes" id="UP000077134">
    <property type="component" value="Unassembled WGS sequence"/>
</dbReference>
<dbReference type="GO" id="GO:1901891">
    <property type="term" value="P:regulation of cell septum assembly"/>
    <property type="evidence" value="ECO:0007669"/>
    <property type="project" value="InterPro"/>
</dbReference>
<dbReference type="GO" id="GO:0000902">
    <property type="term" value="P:cell morphogenesis"/>
    <property type="evidence" value="ECO:0007669"/>
    <property type="project" value="InterPro"/>
</dbReference>
<keyword evidence="3 6" id="KW-0717">Septation</keyword>